<dbReference type="PANTHER" id="PTHR30336">
    <property type="entry name" value="INNER MEMBRANE PROTEIN, PROBABLE PERMEASE"/>
    <property type="match status" value="1"/>
</dbReference>
<dbReference type="Proteomes" id="UP000553059">
    <property type="component" value="Unassembled WGS sequence"/>
</dbReference>
<dbReference type="Gene3D" id="3.40.50.620">
    <property type="entry name" value="HUPs"/>
    <property type="match status" value="1"/>
</dbReference>
<keyword evidence="1" id="KW-0472">Membrane</keyword>
<dbReference type="PANTHER" id="PTHR30336:SF4">
    <property type="entry name" value="ENVELOPE BIOGENESIS FACTOR ELYC"/>
    <property type="match status" value="1"/>
</dbReference>
<dbReference type="GO" id="GO:0005886">
    <property type="term" value="C:plasma membrane"/>
    <property type="evidence" value="ECO:0007669"/>
    <property type="project" value="TreeGrafter"/>
</dbReference>
<feature type="transmembrane region" description="Helical" evidence="1">
    <location>
        <begin position="6"/>
        <end position="27"/>
    </location>
</feature>
<name>A0A7C7D6V9_9FIRM</name>
<feature type="transmembrane region" description="Helical" evidence="1">
    <location>
        <begin position="34"/>
        <end position="52"/>
    </location>
</feature>
<dbReference type="CDD" id="cd06259">
    <property type="entry name" value="YdcF-like"/>
    <property type="match status" value="1"/>
</dbReference>
<dbReference type="AlphaFoldDB" id="A0A7C7D6V9"/>
<feature type="transmembrane region" description="Helical" evidence="1">
    <location>
        <begin position="72"/>
        <end position="92"/>
    </location>
</feature>
<evidence type="ECO:0000313" key="3">
    <source>
        <dbReference type="EMBL" id="HHY27687.1"/>
    </source>
</evidence>
<evidence type="ECO:0000259" key="2">
    <source>
        <dbReference type="Pfam" id="PF02698"/>
    </source>
</evidence>
<organism evidence="3 4">
    <name type="scientific">Desulfitobacterium dehalogenans</name>
    <dbReference type="NCBI Taxonomy" id="36854"/>
    <lineage>
        <taxon>Bacteria</taxon>
        <taxon>Bacillati</taxon>
        <taxon>Bacillota</taxon>
        <taxon>Clostridia</taxon>
        <taxon>Eubacteriales</taxon>
        <taxon>Desulfitobacteriaceae</taxon>
        <taxon>Desulfitobacterium</taxon>
    </lineage>
</organism>
<feature type="domain" description="DUF218" evidence="2">
    <location>
        <begin position="104"/>
        <end position="248"/>
    </location>
</feature>
<comment type="caution">
    <text evidence="3">The sequence shown here is derived from an EMBL/GenBank/DDBJ whole genome shotgun (WGS) entry which is preliminary data.</text>
</comment>
<keyword evidence="1" id="KW-1133">Transmembrane helix</keyword>
<protein>
    <submittedName>
        <fullName evidence="3">YdcF family protein</fullName>
    </submittedName>
</protein>
<dbReference type="InterPro" id="IPR014729">
    <property type="entry name" value="Rossmann-like_a/b/a_fold"/>
</dbReference>
<proteinExistence type="predicted"/>
<keyword evidence="1" id="KW-0812">Transmembrane</keyword>
<dbReference type="EMBL" id="DUTF01000287">
    <property type="protein sequence ID" value="HHY27687.1"/>
    <property type="molecule type" value="Genomic_DNA"/>
</dbReference>
<accession>A0A7C7D6V9</accession>
<sequence length="258" mass="29005">MGKRSWGSWICIFLGIVGILDTIIVIALKGGVNLGTILPAGLGGLFLLWGLWGNEFKNTLLKERYPWLRKLIRWGIVLLLGSFFMIEGLLLWNTEDTIPEHGEVLIILGAGLNGDQLSWTLWERVNKGVEILEENPQMKVVVSGGQGPGEWVPEAEAMAQYLMGQGIAPERILKETRSTSTMENFRFSRFVLDQVEGFDPAEPVLVITSDFHMFRSKILAGRIGLNPVGVPCPTPWYIRPNAYLREYFAVVKSILFDW</sequence>
<evidence type="ECO:0000313" key="4">
    <source>
        <dbReference type="Proteomes" id="UP000553059"/>
    </source>
</evidence>
<dbReference type="InterPro" id="IPR003848">
    <property type="entry name" value="DUF218"/>
</dbReference>
<reference evidence="3 4" key="1">
    <citation type="journal article" date="2020" name="Biotechnol. Biofuels">
        <title>New insights from the biogas microbiome by comprehensive genome-resolved metagenomics of nearly 1600 species originating from multiple anaerobic digesters.</title>
        <authorList>
            <person name="Campanaro S."/>
            <person name="Treu L."/>
            <person name="Rodriguez-R L.M."/>
            <person name="Kovalovszki A."/>
            <person name="Ziels R.M."/>
            <person name="Maus I."/>
            <person name="Zhu X."/>
            <person name="Kougias P.G."/>
            <person name="Basile A."/>
            <person name="Luo G."/>
            <person name="Schluter A."/>
            <person name="Konstantinidis K.T."/>
            <person name="Angelidaki I."/>
        </authorList>
    </citation>
    <scope>NUCLEOTIDE SEQUENCE [LARGE SCALE GENOMIC DNA]</scope>
    <source>
        <strain evidence="3">AS05jafATM_4</strain>
    </source>
</reference>
<gene>
    <name evidence="3" type="ORF">GX523_13270</name>
</gene>
<dbReference type="GO" id="GO:0000270">
    <property type="term" value="P:peptidoglycan metabolic process"/>
    <property type="evidence" value="ECO:0007669"/>
    <property type="project" value="TreeGrafter"/>
</dbReference>
<dbReference type="Pfam" id="PF02698">
    <property type="entry name" value="DUF218"/>
    <property type="match status" value="1"/>
</dbReference>
<dbReference type="GO" id="GO:0043164">
    <property type="term" value="P:Gram-negative-bacterium-type cell wall biogenesis"/>
    <property type="evidence" value="ECO:0007669"/>
    <property type="project" value="TreeGrafter"/>
</dbReference>
<evidence type="ECO:0000256" key="1">
    <source>
        <dbReference type="SAM" id="Phobius"/>
    </source>
</evidence>
<dbReference type="InterPro" id="IPR051599">
    <property type="entry name" value="Cell_Envelope_Assoc"/>
</dbReference>